<evidence type="ECO:0000256" key="2">
    <source>
        <dbReference type="ARBA" id="ARBA00005061"/>
    </source>
</evidence>
<proteinExistence type="inferred from homology"/>
<reference evidence="11 12" key="1">
    <citation type="journal article" date="2005" name="Nucleic Acids Res.">
        <title>Genomic blueprint of Hahella chejuensis, a marine microbe producing an algicidal agent.</title>
        <authorList>
            <person name="Jeong H."/>
            <person name="Yim J.H."/>
            <person name="Lee C."/>
            <person name="Choi S.-H."/>
            <person name="Park Y.K."/>
            <person name="Yoon S.H."/>
            <person name="Hur C.-G."/>
            <person name="Kang H.-Y."/>
            <person name="Kim D."/>
            <person name="Lee H.H."/>
            <person name="Park K.H."/>
            <person name="Park S.-H."/>
            <person name="Park H.-S."/>
            <person name="Lee H.K."/>
            <person name="Oh T.K."/>
            <person name="Kim J.F."/>
        </authorList>
    </citation>
    <scope>NUCLEOTIDE SEQUENCE [LARGE SCALE GENOMIC DNA]</scope>
    <source>
        <strain evidence="11 12">KCTC 2396</strain>
    </source>
</reference>
<evidence type="ECO:0000256" key="6">
    <source>
        <dbReference type="ARBA" id="ARBA00022723"/>
    </source>
</evidence>
<dbReference type="InterPro" id="IPR007115">
    <property type="entry name" value="6-PTP_synth/QueD"/>
</dbReference>
<evidence type="ECO:0000256" key="3">
    <source>
        <dbReference type="ARBA" id="ARBA00008900"/>
    </source>
</evidence>
<dbReference type="AlphaFoldDB" id="Q2SK80"/>
<dbReference type="SUPFAM" id="SSF55620">
    <property type="entry name" value="Tetrahydrobiopterin biosynthesis enzymes-like"/>
    <property type="match status" value="2"/>
</dbReference>
<sequence>MDIELSGDLDEQGMVFDFGDVKKILRQAAEDMIDHKLVVPQDLLDMNVEQKGERIEVSCGFPGDAQFYISCPADAIAALPLTEIDIESVEPLLTKHLQSVVPDNVKKVKIRLREENIQGAYYHYTHGLKKHAGNCQRIAHGHRSKLEIFADGQRSQLTEYQWAKKWKDIYIGSWEDVVQEETINGVEHMRFKYTASQGDFELLMPKKRVYMIDTDSTVEWIAEHIAQTLKKQRPQNWFTVRAYEGVKKGAIAER</sequence>
<evidence type="ECO:0000313" key="12">
    <source>
        <dbReference type="Proteomes" id="UP000000238"/>
    </source>
</evidence>
<dbReference type="HOGENOM" id="CLU_962682_0_0_6"/>
<dbReference type="Pfam" id="PF01242">
    <property type="entry name" value="PTPS"/>
    <property type="match status" value="1"/>
</dbReference>
<evidence type="ECO:0000256" key="7">
    <source>
        <dbReference type="ARBA" id="ARBA00022833"/>
    </source>
</evidence>
<dbReference type="PANTHER" id="PTHR12589">
    <property type="entry name" value="PYRUVOYL TETRAHYDROBIOPTERIN SYNTHASE"/>
    <property type="match status" value="1"/>
</dbReference>
<accession>Q2SK80</accession>
<dbReference type="PANTHER" id="PTHR12589:SF7">
    <property type="entry name" value="6-PYRUVOYL TETRAHYDROBIOPTERIN SYNTHASE"/>
    <property type="match status" value="1"/>
</dbReference>
<keyword evidence="6" id="KW-0479">Metal-binding</keyword>
<protein>
    <recommendedName>
        <fullName evidence="5">6-carboxy-5,6,7,8-tetrahydropterin synthase</fullName>
        <ecNumber evidence="4">4.1.2.50</ecNumber>
    </recommendedName>
    <alternativeName>
        <fullName evidence="9">Queuosine biosynthesis protein QueD</fullName>
    </alternativeName>
</protein>
<keyword evidence="12" id="KW-1185">Reference proteome</keyword>
<comment type="pathway">
    <text evidence="2">Purine metabolism; 7-cyano-7-deazaguanine biosynthesis.</text>
</comment>
<evidence type="ECO:0000313" key="11">
    <source>
        <dbReference type="EMBL" id="ABC28944.1"/>
    </source>
</evidence>
<dbReference type="KEGG" id="hch:HCH_02115"/>
<name>Q2SK80_HAHCH</name>
<dbReference type="Gene3D" id="3.30.479.10">
    <property type="entry name" value="6-pyruvoyl tetrahydropterin synthase/QueD"/>
    <property type="match status" value="2"/>
</dbReference>
<evidence type="ECO:0000256" key="5">
    <source>
        <dbReference type="ARBA" id="ARBA00018141"/>
    </source>
</evidence>
<dbReference type="EC" id="4.1.2.50" evidence="4"/>
<dbReference type="STRING" id="349521.HCH_02115"/>
<evidence type="ECO:0000256" key="10">
    <source>
        <dbReference type="ARBA" id="ARBA00048807"/>
    </source>
</evidence>
<dbReference type="GO" id="GO:0046872">
    <property type="term" value="F:metal ion binding"/>
    <property type="evidence" value="ECO:0007669"/>
    <property type="project" value="UniProtKB-KW"/>
</dbReference>
<dbReference type="Proteomes" id="UP000000238">
    <property type="component" value="Chromosome"/>
</dbReference>
<evidence type="ECO:0000256" key="8">
    <source>
        <dbReference type="ARBA" id="ARBA00023239"/>
    </source>
</evidence>
<comment type="catalytic activity">
    <reaction evidence="10">
        <text>7,8-dihydroneopterin 3'-triphosphate + H2O = 6-carboxy-5,6,7,8-tetrahydropterin + triphosphate + acetaldehyde + 2 H(+)</text>
        <dbReference type="Rhea" id="RHEA:27966"/>
        <dbReference type="ChEBI" id="CHEBI:15343"/>
        <dbReference type="ChEBI" id="CHEBI:15377"/>
        <dbReference type="ChEBI" id="CHEBI:15378"/>
        <dbReference type="ChEBI" id="CHEBI:18036"/>
        <dbReference type="ChEBI" id="CHEBI:58462"/>
        <dbReference type="ChEBI" id="CHEBI:61032"/>
        <dbReference type="EC" id="4.1.2.50"/>
    </reaction>
</comment>
<evidence type="ECO:0000256" key="9">
    <source>
        <dbReference type="ARBA" id="ARBA00031449"/>
    </source>
</evidence>
<keyword evidence="7" id="KW-0862">Zinc</keyword>
<comment type="similarity">
    <text evidence="3">Belongs to the PTPS family. QueD subfamily.</text>
</comment>
<dbReference type="EMBL" id="CP000155">
    <property type="protein sequence ID" value="ABC28944.1"/>
    <property type="molecule type" value="Genomic_DNA"/>
</dbReference>
<comment type="cofactor">
    <cofactor evidence="1">
        <name>Zn(2+)</name>
        <dbReference type="ChEBI" id="CHEBI:29105"/>
    </cofactor>
</comment>
<dbReference type="UniPathway" id="UPA00391"/>
<organism evidence="11 12">
    <name type="scientific">Hahella chejuensis (strain KCTC 2396)</name>
    <dbReference type="NCBI Taxonomy" id="349521"/>
    <lineage>
        <taxon>Bacteria</taxon>
        <taxon>Pseudomonadati</taxon>
        <taxon>Pseudomonadota</taxon>
        <taxon>Gammaproteobacteria</taxon>
        <taxon>Oceanospirillales</taxon>
        <taxon>Hahellaceae</taxon>
        <taxon>Hahella</taxon>
    </lineage>
</organism>
<gene>
    <name evidence="11" type="ordered locus">HCH_02115</name>
</gene>
<evidence type="ECO:0000256" key="1">
    <source>
        <dbReference type="ARBA" id="ARBA00001947"/>
    </source>
</evidence>
<dbReference type="GO" id="GO:0070497">
    <property type="term" value="F:6-carboxytetrahydropterin synthase activity"/>
    <property type="evidence" value="ECO:0007669"/>
    <property type="project" value="UniProtKB-EC"/>
</dbReference>
<evidence type="ECO:0000256" key="4">
    <source>
        <dbReference type="ARBA" id="ARBA00012982"/>
    </source>
</evidence>
<keyword evidence="8" id="KW-0456">Lyase</keyword>
<dbReference type="InterPro" id="IPR038418">
    <property type="entry name" value="6-PTP_synth/QueD_sf"/>
</dbReference>
<dbReference type="eggNOG" id="COG0720">
    <property type="taxonomic scope" value="Bacteria"/>
</dbReference>